<accession>A0A8C9SEM5</accession>
<sequence length="92" mass="10575">MNTNTPTENPKLLLNNIFNKRIHRQLYIALCPHQVLLLTAGKNTNKLPNSLTFHKRWSWSASGRSRARTVHINLSKEDKDTPSTHGQMEVRS</sequence>
<reference evidence="2" key="3">
    <citation type="submission" date="2025-09" db="UniProtKB">
        <authorList>
            <consortium name="Ensembl"/>
        </authorList>
    </citation>
    <scope>IDENTIFICATION</scope>
</reference>
<protein>
    <submittedName>
        <fullName evidence="2">Uncharacterized protein</fullName>
    </submittedName>
</protein>
<feature type="compositionally biased region" description="Basic and acidic residues" evidence="1">
    <location>
        <begin position="74"/>
        <end position="92"/>
    </location>
</feature>
<proteinExistence type="predicted"/>
<dbReference type="Proteomes" id="UP000694397">
    <property type="component" value="Chromosome 12"/>
</dbReference>
<evidence type="ECO:0000256" key="1">
    <source>
        <dbReference type="SAM" id="MobiDB-lite"/>
    </source>
</evidence>
<dbReference type="Ensembl" id="ENSSFOT00015034706.2">
    <property type="protein sequence ID" value="ENSSFOP00015034328.2"/>
    <property type="gene ID" value="ENSSFOG00015021879.2"/>
</dbReference>
<reference evidence="2 3" key="1">
    <citation type="submission" date="2019-04" db="EMBL/GenBank/DDBJ databases">
        <authorList>
            <consortium name="Wellcome Sanger Institute Data Sharing"/>
        </authorList>
    </citation>
    <scope>NUCLEOTIDE SEQUENCE [LARGE SCALE GENOMIC DNA]</scope>
</reference>
<keyword evidence="3" id="KW-1185">Reference proteome</keyword>
<evidence type="ECO:0000313" key="3">
    <source>
        <dbReference type="Proteomes" id="UP000694397"/>
    </source>
</evidence>
<name>A0A8C9SEM5_SCLFO</name>
<reference evidence="2" key="2">
    <citation type="submission" date="2025-08" db="UniProtKB">
        <authorList>
            <consortium name="Ensembl"/>
        </authorList>
    </citation>
    <scope>IDENTIFICATION</scope>
</reference>
<organism evidence="2 3">
    <name type="scientific">Scleropages formosus</name>
    <name type="common">Asian bonytongue</name>
    <name type="synonym">Osteoglossum formosum</name>
    <dbReference type="NCBI Taxonomy" id="113540"/>
    <lineage>
        <taxon>Eukaryota</taxon>
        <taxon>Metazoa</taxon>
        <taxon>Chordata</taxon>
        <taxon>Craniata</taxon>
        <taxon>Vertebrata</taxon>
        <taxon>Euteleostomi</taxon>
        <taxon>Actinopterygii</taxon>
        <taxon>Neopterygii</taxon>
        <taxon>Teleostei</taxon>
        <taxon>Osteoglossocephala</taxon>
        <taxon>Osteoglossomorpha</taxon>
        <taxon>Osteoglossiformes</taxon>
        <taxon>Osteoglossidae</taxon>
        <taxon>Scleropages</taxon>
    </lineage>
</organism>
<dbReference type="AlphaFoldDB" id="A0A8C9SEM5"/>
<evidence type="ECO:0000313" key="2">
    <source>
        <dbReference type="Ensembl" id="ENSSFOP00015034328.2"/>
    </source>
</evidence>
<feature type="region of interest" description="Disordered" evidence="1">
    <location>
        <begin position="72"/>
        <end position="92"/>
    </location>
</feature>